<protein>
    <submittedName>
        <fullName evidence="1">Uncharacterized protein</fullName>
    </submittedName>
</protein>
<gene>
    <name evidence="1" type="ORF">H5410_033370</name>
</gene>
<name>A0A9J5YQL3_SOLCO</name>
<evidence type="ECO:0000313" key="2">
    <source>
        <dbReference type="Proteomes" id="UP000824120"/>
    </source>
</evidence>
<proteinExistence type="predicted"/>
<evidence type="ECO:0000313" key="1">
    <source>
        <dbReference type="EMBL" id="KAG5602000.1"/>
    </source>
</evidence>
<comment type="caution">
    <text evidence="1">The sequence shown here is derived from an EMBL/GenBank/DDBJ whole genome shotgun (WGS) entry which is preliminary data.</text>
</comment>
<accession>A0A9J5YQL3</accession>
<sequence length="140" mass="16135">MACPAVLPPSTLQPFLFKCFPHKYDSGEGECEVAEYKKEREGWIVVVITAASAVEMVVVVPVDAVEMGYGERRKKKKEKKNIAKNCWSRVEYNVESHLMIWNQLKIACPNVDFISRFHIVIWYRIAKHLLSLVIKQILIT</sequence>
<dbReference type="Proteomes" id="UP000824120">
    <property type="component" value="Chromosome 6"/>
</dbReference>
<dbReference type="AlphaFoldDB" id="A0A9J5YQL3"/>
<keyword evidence="2" id="KW-1185">Reference proteome</keyword>
<organism evidence="1 2">
    <name type="scientific">Solanum commersonii</name>
    <name type="common">Commerson's wild potato</name>
    <name type="synonym">Commerson's nightshade</name>
    <dbReference type="NCBI Taxonomy" id="4109"/>
    <lineage>
        <taxon>Eukaryota</taxon>
        <taxon>Viridiplantae</taxon>
        <taxon>Streptophyta</taxon>
        <taxon>Embryophyta</taxon>
        <taxon>Tracheophyta</taxon>
        <taxon>Spermatophyta</taxon>
        <taxon>Magnoliopsida</taxon>
        <taxon>eudicotyledons</taxon>
        <taxon>Gunneridae</taxon>
        <taxon>Pentapetalae</taxon>
        <taxon>asterids</taxon>
        <taxon>lamiids</taxon>
        <taxon>Solanales</taxon>
        <taxon>Solanaceae</taxon>
        <taxon>Solanoideae</taxon>
        <taxon>Solaneae</taxon>
        <taxon>Solanum</taxon>
    </lineage>
</organism>
<reference evidence="1 2" key="1">
    <citation type="submission" date="2020-09" db="EMBL/GenBank/DDBJ databases">
        <title>De no assembly of potato wild relative species, Solanum commersonii.</title>
        <authorList>
            <person name="Cho K."/>
        </authorList>
    </citation>
    <scope>NUCLEOTIDE SEQUENCE [LARGE SCALE GENOMIC DNA]</scope>
    <source>
        <strain evidence="1">LZ3.2</strain>
        <tissue evidence="1">Leaf</tissue>
    </source>
</reference>
<dbReference type="EMBL" id="JACXVP010000006">
    <property type="protein sequence ID" value="KAG5602000.1"/>
    <property type="molecule type" value="Genomic_DNA"/>
</dbReference>